<organism evidence="1 2">
    <name type="scientific">Candidatus Roizmanbacteria bacterium RIFCSPLOWO2_01_FULL_40_42</name>
    <dbReference type="NCBI Taxonomy" id="1802066"/>
    <lineage>
        <taxon>Bacteria</taxon>
        <taxon>Candidatus Roizmaniibacteriota</taxon>
    </lineage>
</organism>
<comment type="caution">
    <text evidence="1">The sequence shown here is derived from an EMBL/GenBank/DDBJ whole genome shotgun (WGS) entry which is preliminary data.</text>
</comment>
<dbReference type="Proteomes" id="UP000178558">
    <property type="component" value="Unassembled WGS sequence"/>
</dbReference>
<reference evidence="1 2" key="1">
    <citation type="journal article" date="2016" name="Nat. Commun.">
        <title>Thousands of microbial genomes shed light on interconnected biogeochemical processes in an aquifer system.</title>
        <authorList>
            <person name="Anantharaman K."/>
            <person name="Brown C.T."/>
            <person name="Hug L.A."/>
            <person name="Sharon I."/>
            <person name="Castelle C.J."/>
            <person name="Probst A.J."/>
            <person name="Thomas B.C."/>
            <person name="Singh A."/>
            <person name="Wilkins M.J."/>
            <person name="Karaoz U."/>
            <person name="Brodie E.L."/>
            <person name="Williams K.H."/>
            <person name="Hubbard S.S."/>
            <person name="Banfield J.F."/>
        </authorList>
    </citation>
    <scope>NUCLEOTIDE SEQUENCE [LARGE SCALE GENOMIC DNA]</scope>
</reference>
<evidence type="ECO:0000313" key="2">
    <source>
        <dbReference type="Proteomes" id="UP000178558"/>
    </source>
</evidence>
<evidence type="ECO:0000313" key="1">
    <source>
        <dbReference type="EMBL" id="OGK50964.1"/>
    </source>
</evidence>
<evidence type="ECO:0008006" key="3">
    <source>
        <dbReference type="Google" id="ProtNLM"/>
    </source>
</evidence>
<name>A0A1F7J5S2_9BACT</name>
<gene>
    <name evidence="1" type="ORF">A3B50_01675</name>
</gene>
<proteinExistence type="predicted"/>
<dbReference type="AlphaFoldDB" id="A0A1F7J5S2"/>
<accession>A0A1F7J5S2</accession>
<protein>
    <recommendedName>
        <fullName evidence="3">HicB-like antitoxin of toxin-antitoxin system domain-containing protein</fullName>
    </recommendedName>
</protein>
<sequence>MAKRKMSMKYSLPVIVFKEGKSFIAYTPALDLSTVSDTFSGVKKSFNEAIELFFEEISEKGTFKQVLTELGWQERNKGFVPPHVISQKTETFSVPVSLN</sequence>
<dbReference type="EMBL" id="MGAQ01000010">
    <property type="protein sequence ID" value="OGK50964.1"/>
    <property type="molecule type" value="Genomic_DNA"/>
</dbReference>
<dbReference type="InterPro" id="IPR035069">
    <property type="entry name" value="TTHA1013/TTHA0281-like"/>
</dbReference>
<dbReference type="SUPFAM" id="SSF143100">
    <property type="entry name" value="TTHA1013/TTHA0281-like"/>
    <property type="match status" value="1"/>
</dbReference>